<dbReference type="Proteomes" id="UP000631114">
    <property type="component" value="Unassembled WGS sequence"/>
</dbReference>
<evidence type="ECO:0000313" key="2">
    <source>
        <dbReference type="Proteomes" id="UP000631114"/>
    </source>
</evidence>
<name>A0A835M640_9MAGN</name>
<reference evidence="1 2" key="1">
    <citation type="submission" date="2020-10" db="EMBL/GenBank/DDBJ databases">
        <title>The Coptis chinensis genome and diversification of protoberbering-type alkaloids.</title>
        <authorList>
            <person name="Wang B."/>
            <person name="Shu S."/>
            <person name="Song C."/>
            <person name="Liu Y."/>
        </authorList>
    </citation>
    <scope>NUCLEOTIDE SEQUENCE [LARGE SCALE GENOMIC DNA]</scope>
    <source>
        <strain evidence="1">HL-2020</strain>
        <tissue evidence="1">Leaf</tissue>
    </source>
</reference>
<dbReference type="InterPro" id="IPR023214">
    <property type="entry name" value="HAD_sf"/>
</dbReference>
<gene>
    <name evidence="1" type="ORF">IFM89_022466</name>
</gene>
<dbReference type="EMBL" id="JADFTS010000003">
    <property type="protein sequence ID" value="KAF9615204.1"/>
    <property type="molecule type" value="Genomic_DNA"/>
</dbReference>
<organism evidence="1 2">
    <name type="scientific">Coptis chinensis</name>
    <dbReference type="NCBI Taxonomy" id="261450"/>
    <lineage>
        <taxon>Eukaryota</taxon>
        <taxon>Viridiplantae</taxon>
        <taxon>Streptophyta</taxon>
        <taxon>Embryophyta</taxon>
        <taxon>Tracheophyta</taxon>
        <taxon>Spermatophyta</taxon>
        <taxon>Magnoliopsida</taxon>
        <taxon>Ranunculales</taxon>
        <taxon>Ranunculaceae</taxon>
        <taxon>Coptidoideae</taxon>
        <taxon>Coptis</taxon>
    </lineage>
</organism>
<evidence type="ECO:0000313" key="1">
    <source>
        <dbReference type="EMBL" id="KAF9615204.1"/>
    </source>
</evidence>
<comment type="caution">
    <text evidence="1">The sequence shown here is derived from an EMBL/GenBank/DDBJ whole genome shotgun (WGS) entry which is preliminary data.</text>
</comment>
<sequence>MPMVGEGKKLLVLDIDYILFDHRSTAENPLELMRP</sequence>
<protein>
    <submittedName>
        <fullName evidence="1">Uncharacterized protein</fullName>
    </submittedName>
</protein>
<dbReference type="Gene3D" id="3.40.50.1000">
    <property type="entry name" value="HAD superfamily/HAD-like"/>
    <property type="match status" value="1"/>
</dbReference>
<accession>A0A835M640</accession>
<dbReference type="OrthoDB" id="1711508at2759"/>
<proteinExistence type="predicted"/>
<keyword evidence="2" id="KW-1185">Reference proteome</keyword>
<dbReference type="AlphaFoldDB" id="A0A835M640"/>